<dbReference type="EMBL" id="LGVG01000029">
    <property type="protein sequence ID" value="KNE25905.1"/>
    <property type="molecule type" value="Genomic_DNA"/>
</dbReference>
<dbReference type="Proteomes" id="UP000037511">
    <property type="component" value="Unassembled WGS sequence"/>
</dbReference>
<protein>
    <submittedName>
        <fullName evidence="1">Uncharacterized protein</fullName>
    </submittedName>
</protein>
<dbReference type="AlphaFoldDB" id="A0AAW3I1U7"/>
<evidence type="ECO:0000313" key="2">
    <source>
        <dbReference type="Proteomes" id="UP000037511"/>
    </source>
</evidence>
<sequence>MPRLAQLVGWVQRGTVMPRTHNADRAEPILQWLLCGKAAEELGRGLMGFARLTASFFLLPCRAAPILHGMAWRP</sequence>
<reference evidence="1 2" key="1">
    <citation type="submission" date="2015-07" db="EMBL/GenBank/DDBJ databases">
        <title>Draft genome of Achromobacter spanius.</title>
        <authorList>
            <person name="Wang X."/>
        </authorList>
    </citation>
    <scope>NUCLEOTIDE SEQUENCE [LARGE SCALE GENOMIC DNA]</scope>
    <source>
        <strain evidence="1 2">CGMCC9173</strain>
    </source>
</reference>
<organism evidence="1 2">
    <name type="scientific">Achromobacter spanius</name>
    <dbReference type="NCBI Taxonomy" id="217203"/>
    <lineage>
        <taxon>Bacteria</taxon>
        <taxon>Pseudomonadati</taxon>
        <taxon>Pseudomonadota</taxon>
        <taxon>Betaproteobacteria</taxon>
        <taxon>Burkholderiales</taxon>
        <taxon>Alcaligenaceae</taxon>
        <taxon>Achromobacter</taxon>
    </lineage>
</organism>
<evidence type="ECO:0000313" key="1">
    <source>
        <dbReference type="EMBL" id="KNE25905.1"/>
    </source>
</evidence>
<gene>
    <name evidence="1" type="ORF">AFM18_20320</name>
</gene>
<accession>A0AAW3I1U7</accession>
<name>A0AAW3I1U7_9BURK</name>
<proteinExistence type="predicted"/>
<comment type="caution">
    <text evidence="1">The sequence shown here is derived from an EMBL/GenBank/DDBJ whole genome shotgun (WGS) entry which is preliminary data.</text>
</comment>